<dbReference type="EMBL" id="VRYY01000274">
    <property type="protein sequence ID" value="MBG3877365.1"/>
    <property type="molecule type" value="Genomic_DNA"/>
</dbReference>
<organism evidence="1 2">
    <name type="scientific">Nitratidesulfovibrio oxamicus</name>
    <dbReference type="NCBI Taxonomy" id="32016"/>
    <lineage>
        <taxon>Bacteria</taxon>
        <taxon>Pseudomonadati</taxon>
        <taxon>Thermodesulfobacteriota</taxon>
        <taxon>Desulfovibrionia</taxon>
        <taxon>Desulfovibrionales</taxon>
        <taxon>Desulfovibrionaceae</taxon>
        <taxon>Nitratidesulfovibrio</taxon>
    </lineage>
</organism>
<reference evidence="1 2" key="1">
    <citation type="submission" date="2019-08" db="EMBL/GenBank/DDBJ databases">
        <authorList>
            <person name="Luo N."/>
        </authorList>
    </citation>
    <scope>NUCLEOTIDE SEQUENCE [LARGE SCALE GENOMIC DNA]</scope>
    <source>
        <strain evidence="1 2">NCIMB 9442</strain>
    </source>
</reference>
<proteinExistence type="predicted"/>
<protein>
    <submittedName>
        <fullName evidence="1">Diguanylate cyclase</fullName>
    </submittedName>
</protein>
<dbReference type="Proteomes" id="UP001194469">
    <property type="component" value="Unassembled WGS sequence"/>
</dbReference>
<evidence type="ECO:0000313" key="2">
    <source>
        <dbReference type="Proteomes" id="UP001194469"/>
    </source>
</evidence>
<comment type="caution">
    <text evidence="1">The sequence shown here is derived from an EMBL/GenBank/DDBJ whole genome shotgun (WGS) entry which is preliminary data.</text>
</comment>
<name>A0ABS0J4K5_9BACT</name>
<keyword evidence="2" id="KW-1185">Reference proteome</keyword>
<accession>A0ABS0J4K5</accession>
<sequence length="177" mass="19447">MHQIPLTRRDLIVFEHRLRDAMARVLPFKAYSLYFPRAASGPEPLWLPQERKLLVPLMHQGQQLGVFVARGVPARTARALSPVLPGVAGLCLENLQLYKASLTDPVTGLATRQHLLDAIAREVDCIRDCFSTASEGKCDLAAGHRASMGAIAVRLGSLREVARDHGYVFADRLIAAL</sequence>
<gene>
    <name evidence="1" type="ORF">FVW20_10120</name>
</gene>
<feature type="non-terminal residue" evidence="1">
    <location>
        <position position="177"/>
    </location>
</feature>
<evidence type="ECO:0000313" key="1">
    <source>
        <dbReference type="EMBL" id="MBG3877365.1"/>
    </source>
</evidence>